<gene>
    <name evidence="2" type="ORF">ACH5RR_012572</name>
</gene>
<protein>
    <submittedName>
        <fullName evidence="2">Uncharacterized protein</fullName>
    </submittedName>
</protein>
<evidence type="ECO:0000256" key="1">
    <source>
        <dbReference type="SAM" id="MobiDB-lite"/>
    </source>
</evidence>
<feature type="compositionally biased region" description="Low complexity" evidence="1">
    <location>
        <begin position="255"/>
        <end position="266"/>
    </location>
</feature>
<dbReference type="AlphaFoldDB" id="A0ABD3A832"/>
<feature type="compositionally biased region" description="Low complexity" evidence="1">
    <location>
        <begin position="204"/>
        <end position="233"/>
    </location>
</feature>
<evidence type="ECO:0000313" key="3">
    <source>
        <dbReference type="Proteomes" id="UP001630127"/>
    </source>
</evidence>
<sequence length="266" mass="28216">MGETGGSDRENSVLESLISPMLSGFDREQENSAIVSALAHVVAAGDQGDANGESGSSPSACSFWVVGEKRGRQEQEPHDHLGLSESVLPAVCRAYSDLPLVGSSRPGSVSSSSTTSISSYSSSQLMVSDSSNTLFSVVSSSTDQPIVHTQRLHHHMQNNTNISASFLNYPSAQMTSFINNPSQSFPRQLPASLLDQMVLSSSSMDSTLQPSSSSPSLGYTVSSSPSPQNPSYPLFLHIQQQITKPTNAAEFSTNSWSDSGHHQSSS</sequence>
<evidence type="ECO:0000313" key="2">
    <source>
        <dbReference type="EMBL" id="KAL3527916.1"/>
    </source>
</evidence>
<name>A0ABD3A832_9GENT</name>
<reference evidence="2 3" key="1">
    <citation type="submission" date="2024-11" db="EMBL/GenBank/DDBJ databases">
        <title>A near-complete genome assembly of Cinchona calisaya.</title>
        <authorList>
            <person name="Lian D.C."/>
            <person name="Zhao X.W."/>
            <person name="Wei L."/>
        </authorList>
    </citation>
    <scope>NUCLEOTIDE SEQUENCE [LARGE SCALE GENOMIC DNA]</scope>
    <source>
        <tissue evidence="2">Nenye</tissue>
    </source>
</reference>
<feature type="region of interest" description="Disordered" evidence="1">
    <location>
        <begin position="204"/>
        <end position="266"/>
    </location>
</feature>
<organism evidence="2 3">
    <name type="scientific">Cinchona calisaya</name>
    <dbReference type="NCBI Taxonomy" id="153742"/>
    <lineage>
        <taxon>Eukaryota</taxon>
        <taxon>Viridiplantae</taxon>
        <taxon>Streptophyta</taxon>
        <taxon>Embryophyta</taxon>
        <taxon>Tracheophyta</taxon>
        <taxon>Spermatophyta</taxon>
        <taxon>Magnoliopsida</taxon>
        <taxon>eudicotyledons</taxon>
        <taxon>Gunneridae</taxon>
        <taxon>Pentapetalae</taxon>
        <taxon>asterids</taxon>
        <taxon>lamiids</taxon>
        <taxon>Gentianales</taxon>
        <taxon>Rubiaceae</taxon>
        <taxon>Cinchonoideae</taxon>
        <taxon>Cinchoneae</taxon>
        <taxon>Cinchona</taxon>
    </lineage>
</organism>
<feature type="compositionally biased region" description="Polar residues" evidence="1">
    <location>
        <begin position="238"/>
        <end position="254"/>
    </location>
</feature>
<dbReference type="EMBL" id="JBJUIK010000005">
    <property type="protein sequence ID" value="KAL3527916.1"/>
    <property type="molecule type" value="Genomic_DNA"/>
</dbReference>
<dbReference type="Proteomes" id="UP001630127">
    <property type="component" value="Unassembled WGS sequence"/>
</dbReference>
<keyword evidence="3" id="KW-1185">Reference proteome</keyword>
<comment type="caution">
    <text evidence="2">The sequence shown here is derived from an EMBL/GenBank/DDBJ whole genome shotgun (WGS) entry which is preliminary data.</text>
</comment>
<proteinExistence type="predicted"/>
<accession>A0ABD3A832</accession>